<name>A0ACC2G9Z8_DALPE</name>
<dbReference type="Proteomes" id="UP001157502">
    <property type="component" value="Chromosome 16"/>
</dbReference>
<gene>
    <name evidence="1" type="ORF">DPEC_G00203350</name>
</gene>
<protein>
    <submittedName>
        <fullName evidence="1">Uncharacterized protein</fullName>
    </submittedName>
</protein>
<dbReference type="EMBL" id="CM055743">
    <property type="protein sequence ID" value="KAJ8000295.1"/>
    <property type="molecule type" value="Genomic_DNA"/>
</dbReference>
<proteinExistence type="predicted"/>
<evidence type="ECO:0000313" key="2">
    <source>
        <dbReference type="Proteomes" id="UP001157502"/>
    </source>
</evidence>
<comment type="caution">
    <text evidence="1">The sequence shown here is derived from an EMBL/GenBank/DDBJ whole genome shotgun (WGS) entry which is preliminary data.</text>
</comment>
<reference evidence="1" key="1">
    <citation type="submission" date="2021-05" db="EMBL/GenBank/DDBJ databases">
        <authorList>
            <person name="Pan Q."/>
            <person name="Jouanno E."/>
            <person name="Zahm M."/>
            <person name="Klopp C."/>
            <person name="Cabau C."/>
            <person name="Louis A."/>
            <person name="Berthelot C."/>
            <person name="Parey E."/>
            <person name="Roest Crollius H."/>
            <person name="Montfort J."/>
            <person name="Robinson-Rechavi M."/>
            <person name="Bouchez O."/>
            <person name="Lampietro C."/>
            <person name="Lopez Roques C."/>
            <person name="Donnadieu C."/>
            <person name="Postlethwait J."/>
            <person name="Bobe J."/>
            <person name="Dillon D."/>
            <person name="Chandos A."/>
            <person name="von Hippel F."/>
            <person name="Guiguen Y."/>
        </authorList>
    </citation>
    <scope>NUCLEOTIDE SEQUENCE</scope>
    <source>
        <strain evidence="1">YG-Jan2019</strain>
    </source>
</reference>
<sequence>MKEGSTEDRSTESGATEEGPAPSAPVMESCVPPTDSTQSFSDSTLTPSDSTQSFSDSTLTPSDSTQSLSDAPLYSSDPDFTSSGSTLSVDDPALTSSDSSNSSSPTPPCLPCPSAPLHCSSSAPQCSSLTPLDHQEETYGHIEVPRLPNIGNTCLKNSALQCLLELPAFCRKIQRQLFNEVGTVHLQVKTMVSQIAATGDASNNLRHSSVSLERLPNIGNTCFMNSALQCLLGLPAFSREIQRQQDIWSSYCSSELLRCFAELHKTRMSDGTVKARILRRVKSCLSIGHEEYEDDAEQDAHEFLLHLLCQLKEEGQRLKGSQVQYICPVEQLEFMMNTTRTCTSCGVVVCGQENYNHLSLNLSGHLTHSLEDYFMPTPLECKCWNCSSSDAYVSTHFITMPRVLMLHVKRFWAVDWKLKKLDDPMSIPKELTLQGFCGDTVQPGARGNTPGTDSVDITPVVSASCASDHQGRHKDSDKRQQTATVRHQTDNVYKLSSVISHLGASMSTGHYIADLVESQGSGWLCMDDTRVQRTDVASVLRQRAQSAYILFYVCSGDGEGDGAPQQQK</sequence>
<keyword evidence="2" id="KW-1185">Reference proteome</keyword>
<evidence type="ECO:0000313" key="1">
    <source>
        <dbReference type="EMBL" id="KAJ8000295.1"/>
    </source>
</evidence>
<accession>A0ACC2G9Z8</accession>
<organism evidence="1 2">
    <name type="scientific">Dallia pectoralis</name>
    <name type="common">Alaska blackfish</name>
    <dbReference type="NCBI Taxonomy" id="75939"/>
    <lineage>
        <taxon>Eukaryota</taxon>
        <taxon>Metazoa</taxon>
        <taxon>Chordata</taxon>
        <taxon>Craniata</taxon>
        <taxon>Vertebrata</taxon>
        <taxon>Euteleostomi</taxon>
        <taxon>Actinopterygii</taxon>
        <taxon>Neopterygii</taxon>
        <taxon>Teleostei</taxon>
        <taxon>Protacanthopterygii</taxon>
        <taxon>Esociformes</taxon>
        <taxon>Umbridae</taxon>
        <taxon>Dallia</taxon>
    </lineage>
</organism>